<evidence type="ECO:0000256" key="1">
    <source>
        <dbReference type="SAM" id="Phobius"/>
    </source>
</evidence>
<feature type="transmembrane region" description="Helical" evidence="1">
    <location>
        <begin position="111"/>
        <end position="133"/>
    </location>
</feature>
<sequence>MEKIKKAYYYFFYKIYKSIEYTSELVGGAFWTDFKTGLVVGTLEIWLLASGLIYYSIIKDIKLNLTLTNPIVLIPLILLLILNYFAFIRTDVWKKYNAEFDKLPKDKNKKGAIIVWAIIAFITINFFGSAYYLQKYVLKMH</sequence>
<feature type="transmembrane region" description="Helical" evidence="1">
    <location>
        <begin position="38"/>
        <end position="58"/>
    </location>
</feature>
<gene>
    <name evidence="2" type="ORF">SAMN05421593_0115</name>
</gene>
<keyword evidence="1" id="KW-0472">Membrane</keyword>
<dbReference type="RefSeq" id="WP_089697102.1">
    <property type="nucleotide sequence ID" value="NZ_FNWQ01000012.1"/>
</dbReference>
<dbReference type="STRING" id="680127.SAMN05421593_0115"/>
<keyword evidence="1" id="KW-1133">Transmembrane helix</keyword>
<evidence type="ECO:0000313" key="2">
    <source>
        <dbReference type="EMBL" id="SEH49282.1"/>
    </source>
</evidence>
<name>A0A1H6IRM3_CHRCI</name>
<proteinExistence type="predicted"/>
<feature type="transmembrane region" description="Helical" evidence="1">
    <location>
        <begin position="70"/>
        <end position="90"/>
    </location>
</feature>
<protein>
    <submittedName>
        <fullName evidence="2">Uncharacterized protein</fullName>
    </submittedName>
</protein>
<keyword evidence="1" id="KW-0812">Transmembrane</keyword>
<dbReference type="OrthoDB" id="1452486at2"/>
<dbReference type="AlphaFoldDB" id="A0A1H6IRM3"/>
<dbReference type="Proteomes" id="UP000198561">
    <property type="component" value="Unassembled WGS sequence"/>
</dbReference>
<dbReference type="EMBL" id="FNWQ01000012">
    <property type="protein sequence ID" value="SEH49282.1"/>
    <property type="molecule type" value="Genomic_DNA"/>
</dbReference>
<evidence type="ECO:0000313" key="3">
    <source>
        <dbReference type="Proteomes" id="UP000198561"/>
    </source>
</evidence>
<organism evidence="2 3">
    <name type="scientific">Chryseobacterium culicis</name>
    <dbReference type="NCBI Taxonomy" id="680127"/>
    <lineage>
        <taxon>Bacteria</taxon>
        <taxon>Pseudomonadati</taxon>
        <taxon>Bacteroidota</taxon>
        <taxon>Flavobacteriia</taxon>
        <taxon>Flavobacteriales</taxon>
        <taxon>Weeksellaceae</taxon>
        <taxon>Chryseobacterium group</taxon>
        <taxon>Chryseobacterium</taxon>
    </lineage>
</organism>
<accession>A0A1H6IRM3</accession>
<reference evidence="2 3" key="1">
    <citation type="submission" date="2016-10" db="EMBL/GenBank/DDBJ databases">
        <authorList>
            <person name="de Groot N.N."/>
        </authorList>
    </citation>
    <scope>NUCLEOTIDE SEQUENCE [LARGE SCALE GENOMIC DNA]</scope>
    <source>
        <strain evidence="2 3">DSM 23031</strain>
    </source>
</reference>